<dbReference type="RefSeq" id="WP_059928158.1">
    <property type="nucleotide sequence ID" value="NZ_LPBG01000117.1"/>
</dbReference>
<sequence length="400" mass="42676">MTNTPHRVKATKANGRVVAASLIVGGAVGFLSLSAYAAQAASAPAAQTPPQLAITQAAKPAESADILQTPKVQAFESAPSLRGSVLDAPLDKARAPEAQEQGAAPASAVSTSALSKLQGEDVPWTLASDLRPWPLAYAELIPLNTLSFSLPTEKEARIMLPGYVADTVDRARFTASRYVTDNIGSAAQIRGRQLETFNLWAQNTSKQKLNLPKDPWAAYQFNKEALATLKAFKEKVLSQTEPTIQRMAQDINASVEKITPVMNVMATYEQKMQWYNVLVQLKEGVGLYQARVSEADRQILDAIAAFERDNPPVARPAGSPPPRPDADGVKPATGAVTPAVGMTPDTPREAAEPPARKQEQSSQTGGLIVLLGMGTVVIGLFMKLRKRISKKGAKAESSAS</sequence>
<evidence type="ECO:0000256" key="2">
    <source>
        <dbReference type="SAM" id="Phobius"/>
    </source>
</evidence>
<keyword evidence="2" id="KW-1133">Transmembrane helix</keyword>
<accession>A0AAW3MXM2</accession>
<gene>
    <name evidence="4" type="ORF">WJ96_04010</name>
</gene>
<evidence type="ECO:0000313" key="4">
    <source>
        <dbReference type="EMBL" id="KVP97740.1"/>
    </source>
</evidence>
<evidence type="ECO:0000256" key="1">
    <source>
        <dbReference type="SAM" id="MobiDB-lite"/>
    </source>
</evidence>
<evidence type="ECO:0000313" key="5">
    <source>
        <dbReference type="Proteomes" id="UP000056453"/>
    </source>
</evidence>
<feature type="region of interest" description="Disordered" evidence="1">
    <location>
        <begin position="310"/>
        <end position="363"/>
    </location>
</feature>
<keyword evidence="2" id="KW-0812">Transmembrane</keyword>
<evidence type="ECO:0008006" key="6">
    <source>
        <dbReference type="Google" id="ProtNLM"/>
    </source>
</evidence>
<keyword evidence="5" id="KW-1185">Reference proteome</keyword>
<keyword evidence="3" id="KW-0732">Signal</keyword>
<feature type="compositionally biased region" description="Basic and acidic residues" evidence="1">
    <location>
        <begin position="346"/>
        <end position="359"/>
    </location>
</feature>
<organism evidence="4 5">
    <name type="scientific">Burkholderia ubonensis</name>
    <dbReference type="NCBI Taxonomy" id="101571"/>
    <lineage>
        <taxon>Bacteria</taxon>
        <taxon>Pseudomonadati</taxon>
        <taxon>Pseudomonadota</taxon>
        <taxon>Betaproteobacteria</taxon>
        <taxon>Burkholderiales</taxon>
        <taxon>Burkholderiaceae</taxon>
        <taxon>Burkholderia</taxon>
        <taxon>Burkholderia cepacia complex</taxon>
    </lineage>
</organism>
<proteinExistence type="predicted"/>
<reference evidence="4 5" key="1">
    <citation type="submission" date="2015-11" db="EMBL/GenBank/DDBJ databases">
        <title>Expanding the genomic diversity of Burkholderia species for the development of highly accurate diagnostics.</title>
        <authorList>
            <person name="Sahl J."/>
            <person name="Keim P."/>
            <person name="Wagner D."/>
        </authorList>
    </citation>
    <scope>NUCLEOTIDE SEQUENCE [LARGE SCALE GENOMIC DNA]</scope>
    <source>
        <strain evidence="4 5">MSMB1808WGS</strain>
    </source>
</reference>
<dbReference type="AlphaFoldDB" id="A0AAW3MXM2"/>
<evidence type="ECO:0000256" key="3">
    <source>
        <dbReference type="SAM" id="SignalP"/>
    </source>
</evidence>
<comment type="caution">
    <text evidence="4">The sequence shown here is derived from an EMBL/GenBank/DDBJ whole genome shotgun (WGS) entry which is preliminary data.</text>
</comment>
<feature type="chain" id="PRO_5043654991" description="LPXTG cell wall anchor domain-containing protein" evidence="3">
    <location>
        <begin position="38"/>
        <end position="400"/>
    </location>
</feature>
<keyword evidence="2" id="KW-0472">Membrane</keyword>
<feature type="transmembrane region" description="Helical" evidence="2">
    <location>
        <begin position="365"/>
        <end position="384"/>
    </location>
</feature>
<dbReference type="Proteomes" id="UP000056453">
    <property type="component" value="Unassembled WGS sequence"/>
</dbReference>
<name>A0AAW3MXM2_9BURK</name>
<dbReference type="EMBL" id="LPBJ01000047">
    <property type="protein sequence ID" value="KVP97740.1"/>
    <property type="molecule type" value="Genomic_DNA"/>
</dbReference>
<feature type="signal peptide" evidence="3">
    <location>
        <begin position="1"/>
        <end position="37"/>
    </location>
</feature>
<protein>
    <recommendedName>
        <fullName evidence="6">LPXTG cell wall anchor domain-containing protein</fullName>
    </recommendedName>
</protein>